<dbReference type="EMBL" id="FUYA01000004">
    <property type="protein sequence ID" value="SKA72140.1"/>
    <property type="molecule type" value="Genomic_DNA"/>
</dbReference>
<keyword evidence="3" id="KW-1185">Reference proteome</keyword>
<dbReference type="GO" id="GO:0005524">
    <property type="term" value="F:ATP binding"/>
    <property type="evidence" value="ECO:0007669"/>
    <property type="project" value="UniProtKB-UniRule"/>
</dbReference>
<dbReference type="Proteomes" id="UP000189733">
    <property type="component" value="Unassembled WGS sequence"/>
</dbReference>
<evidence type="ECO:0000256" key="1">
    <source>
        <dbReference type="PIRNR" id="PIRNR036409"/>
    </source>
</evidence>
<dbReference type="Gene3D" id="3.40.50.300">
    <property type="entry name" value="P-loop containing nucleotide triphosphate hydrolases"/>
    <property type="match status" value="1"/>
</dbReference>
<dbReference type="InterPro" id="IPR027417">
    <property type="entry name" value="P-loop_NTPase"/>
</dbReference>
<dbReference type="OrthoDB" id="6179at2"/>
<name>A0A1T4W4E4_9BACT</name>
<dbReference type="AlphaFoldDB" id="A0A1T4W4E4"/>
<dbReference type="STRING" id="1121442.SAMN02745702_01604"/>
<evidence type="ECO:0000313" key="3">
    <source>
        <dbReference type="Proteomes" id="UP000189733"/>
    </source>
</evidence>
<dbReference type="PANTHER" id="PTHR40453:SF1">
    <property type="entry name" value="PROTEIN YOEF"/>
    <property type="match status" value="1"/>
</dbReference>
<organism evidence="2 3">
    <name type="scientific">Desulfobaculum bizertense DSM 18034</name>
    <dbReference type="NCBI Taxonomy" id="1121442"/>
    <lineage>
        <taxon>Bacteria</taxon>
        <taxon>Pseudomonadati</taxon>
        <taxon>Thermodesulfobacteriota</taxon>
        <taxon>Desulfovibrionia</taxon>
        <taxon>Desulfovibrionales</taxon>
        <taxon>Desulfovibrionaceae</taxon>
        <taxon>Desulfobaculum</taxon>
    </lineage>
</organism>
<reference evidence="2 3" key="1">
    <citation type="submission" date="2017-02" db="EMBL/GenBank/DDBJ databases">
        <authorList>
            <person name="Peterson S.W."/>
        </authorList>
    </citation>
    <scope>NUCLEOTIDE SEQUENCE [LARGE SCALE GENOMIC DNA]</scope>
    <source>
        <strain evidence="2 3">DSM 18034</strain>
    </source>
</reference>
<dbReference type="GO" id="GO:0006576">
    <property type="term" value="P:biogenic amine metabolic process"/>
    <property type="evidence" value="ECO:0007669"/>
    <property type="project" value="InterPro"/>
</dbReference>
<keyword evidence="1" id="KW-0547">Nucleotide-binding</keyword>
<dbReference type="Pfam" id="PF10662">
    <property type="entry name" value="PduV-EutP"/>
    <property type="match status" value="1"/>
</dbReference>
<proteinExistence type="inferred from homology"/>
<gene>
    <name evidence="2" type="ORF">SAMN02745702_01604</name>
</gene>
<dbReference type="SUPFAM" id="SSF52540">
    <property type="entry name" value="P-loop containing nucleoside triphosphate hydrolases"/>
    <property type="match status" value="1"/>
</dbReference>
<sequence>MEKMLLAGETGVGKSDLIRTLSGLDFRSRRAMAVEFCGQFINTPGEFLENPRFYPALITSAADCTILALVQDATRKTSQFPPMFVPMFNRKVIGIVTRIEREGANRKLAERFLRNAGVKDIYFVSCETGVGLDALRELLHEPQD</sequence>
<evidence type="ECO:0000313" key="2">
    <source>
        <dbReference type="EMBL" id="SKA72140.1"/>
    </source>
</evidence>
<dbReference type="PROSITE" id="PS00675">
    <property type="entry name" value="SIGMA54_INTERACT_1"/>
    <property type="match status" value="1"/>
</dbReference>
<dbReference type="PANTHER" id="PTHR40453">
    <property type="entry name" value="PROTEIN YOEF"/>
    <property type="match status" value="1"/>
</dbReference>
<dbReference type="InterPro" id="IPR025662">
    <property type="entry name" value="Sigma_54_int_dom_ATP-bd_1"/>
</dbReference>
<protein>
    <submittedName>
        <fullName evidence="2">Ethanolamine utilization protein EutP</fullName>
    </submittedName>
</protein>
<dbReference type="PIRSF" id="PIRSF036409">
    <property type="entry name" value="EutP_PduV"/>
    <property type="match status" value="1"/>
</dbReference>
<accession>A0A1T4W4E4</accession>
<dbReference type="InterPro" id="IPR012381">
    <property type="entry name" value="EutP_PduV"/>
</dbReference>
<dbReference type="RefSeq" id="WP_078684876.1">
    <property type="nucleotide sequence ID" value="NZ_FUYA01000004.1"/>
</dbReference>
<comment type="similarity">
    <text evidence="1">Belongs to the EutP/PduV family.</text>
</comment>